<sequence>MPGRARVMSGSSSQTAVALRRTEGSRPRRRCTTGARAICGALRTGESEVTGPGAGAACSRGVDGVAPFGPPRPHARVSQSGHREGCRLGHLSLATPRGQGGGAESHRKPDFLDLHLVLWGRERRGRGLVPRRGQGGHHDPRPGQGLGPMSVQAVDPEEGERPGEPAEQHEDAELQGDQCQRRADTPEPRLAPTKASPMARDADTGRHGMCRSGGVRRHALSPHSGGRQGCVRAHFRAVEYAGWVVPAPEGRPVCAPLGWPVGAPVERLVGSPVGCPAGAPLGWPVVAWPGWVTDAQ</sequence>
<evidence type="ECO:0000256" key="1">
    <source>
        <dbReference type="SAM" id="MobiDB-lite"/>
    </source>
</evidence>
<feature type="region of interest" description="Disordered" evidence="1">
    <location>
        <begin position="1"/>
        <end position="29"/>
    </location>
</feature>
<comment type="caution">
    <text evidence="2">The sequence shown here is derived from an EMBL/GenBank/DDBJ whole genome shotgun (WGS) entry which is preliminary data.</text>
</comment>
<evidence type="ECO:0000313" key="3">
    <source>
        <dbReference type="Proteomes" id="UP000319514"/>
    </source>
</evidence>
<gene>
    <name evidence="2" type="ORF">FB474_2830</name>
</gene>
<dbReference type="Proteomes" id="UP000319514">
    <property type="component" value="Unassembled WGS sequence"/>
</dbReference>
<dbReference type="AlphaFoldDB" id="A0A542ZMI5"/>
<feature type="region of interest" description="Disordered" evidence="1">
    <location>
        <begin position="126"/>
        <end position="228"/>
    </location>
</feature>
<protein>
    <submittedName>
        <fullName evidence="2">Uncharacterized protein</fullName>
    </submittedName>
</protein>
<reference evidence="2 3" key="1">
    <citation type="submission" date="2019-06" db="EMBL/GenBank/DDBJ databases">
        <title>Sequencing the genomes of 1000 actinobacteria strains.</title>
        <authorList>
            <person name="Klenk H.-P."/>
        </authorList>
    </citation>
    <scope>NUCLEOTIDE SEQUENCE [LARGE SCALE GENOMIC DNA]</scope>
    <source>
        <strain evidence="2 3">DSM 18082</strain>
    </source>
</reference>
<keyword evidence="3" id="KW-1185">Reference proteome</keyword>
<accession>A0A542ZMI5</accession>
<organism evidence="2 3">
    <name type="scientific">Oryzihumus leptocrescens</name>
    <dbReference type="NCBI Taxonomy" id="297536"/>
    <lineage>
        <taxon>Bacteria</taxon>
        <taxon>Bacillati</taxon>
        <taxon>Actinomycetota</taxon>
        <taxon>Actinomycetes</taxon>
        <taxon>Micrococcales</taxon>
        <taxon>Intrasporangiaceae</taxon>
        <taxon>Oryzihumus</taxon>
    </lineage>
</organism>
<evidence type="ECO:0000313" key="2">
    <source>
        <dbReference type="EMBL" id="TQL61420.1"/>
    </source>
</evidence>
<proteinExistence type="predicted"/>
<dbReference type="EMBL" id="VFOQ01000001">
    <property type="protein sequence ID" value="TQL61420.1"/>
    <property type="molecule type" value="Genomic_DNA"/>
</dbReference>
<feature type="compositionally biased region" description="Basic and acidic residues" evidence="1">
    <location>
        <begin position="159"/>
        <end position="172"/>
    </location>
</feature>
<name>A0A542ZMI5_9MICO</name>